<comment type="similarity">
    <text evidence="2 4">Belongs to the Mediator complex subunit 11 family.</text>
</comment>
<feature type="compositionally biased region" description="Basic and acidic residues" evidence="5">
    <location>
        <begin position="158"/>
        <end position="170"/>
    </location>
</feature>
<keyword evidence="4" id="KW-0805">Transcription regulation</keyword>
<dbReference type="Gene3D" id="1.10.287.3490">
    <property type="match status" value="1"/>
</dbReference>
<keyword evidence="4" id="KW-0804">Transcription</keyword>
<accession>A0A072NU75</accession>
<evidence type="ECO:0000313" key="6">
    <source>
        <dbReference type="EMBL" id="KEF50917.1"/>
    </source>
</evidence>
<organism evidence="6 7">
    <name type="scientific">Exophiala aquamarina CBS 119918</name>
    <dbReference type="NCBI Taxonomy" id="1182545"/>
    <lineage>
        <taxon>Eukaryota</taxon>
        <taxon>Fungi</taxon>
        <taxon>Dikarya</taxon>
        <taxon>Ascomycota</taxon>
        <taxon>Pezizomycotina</taxon>
        <taxon>Eurotiomycetes</taxon>
        <taxon>Chaetothyriomycetidae</taxon>
        <taxon>Chaetothyriales</taxon>
        <taxon>Herpotrichiellaceae</taxon>
        <taxon>Exophiala</taxon>
    </lineage>
</organism>
<dbReference type="STRING" id="1182545.A0A072NU75"/>
<dbReference type="HOGENOM" id="CLU_094325_1_1_1"/>
<evidence type="ECO:0000313" key="7">
    <source>
        <dbReference type="Proteomes" id="UP000027920"/>
    </source>
</evidence>
<dbReference type="GeneID" id="25287917"/>
<gene>
    <name evidence="4" type="primary">MED11</name>
    <name evidence="6" type="ORF">A1O9_13026</name>
</gene>
<comment type="caution">
    <text evidence="6">The sequence shown here is derived from an EMBL/GenBank/DDBJ whole genome shotgun (WGS) entry which is preliminary data.</text>
</comment>
<dbReference type="InterPro" id="IPR019404">
    <property type="entry name" value="Mediator_Med11"/>
</dbReference>
<dbReference type="VEuPathDB" id="FungiDB:A1O9_13026"/>
<dbReference type="EMBL" id="AMGV01000045">
    <property type="protein sequence ID" value="KEF50917.1"/>
    <property type="molecule type" value="Genomic_DNA"/>
</dbReference>
<name>A0A072NU75_9EURO</name>
<protein>
    <recommendedName>
        <fullName evidence="4">Mediator of RNA polymerase II transcription subunit 11</fullName>
    </recommendedName>
    <alternativeName>
        <fullName evidence="4">Mediator complex subunit 11</fullName>
    </alternativeName>
</protein>
<comment type="subcellular location">
    <subcellularLocation>
        <location evidence="1 4">Nucleus</location>
    </subcellularLocation>
</comment>
<comment type="function">
    <text evidence="4">Component of the Mediator complex, a coactivator involved in the regulated transcription of nearly all RNA polymerase II-dependent genes. Mediator functions as a bridge to convey information from gene-specific regulatory proteins to the basal RNA polymerase II transcription machinery. Mediator is recruited to promoters by direct interactions with regulatory proteins and serves as a scaffold for the assembly of a functional pre-initiation complex with RNA polymerase II and the general transcription factors.</text>
</comment>
<comment type="subunit">
    <text evidence="4">Component of the Mediator complex.</text>
</comment>
<evidence type="ECO:0000256" key="5">
    <source>
        <dbReference type="SAM" id="MobiDB-lite"/>
    </source>
</evidence>
<evidence type="ECO:0000256" key="2">
    <source>
        <dbReference type="ARBA" id="ARBA00008186"/>
    </source>
</evidence>
<proteinExistence type="inferred from homology"/>
<evidence type="ECO:0000256" key="1">
    <source>
        <dbReference type="ARBA" id="ARBA00004123"/>
    </source>
</evidence>
<dbReference type="AlphaFoldDB" id="A0A072NU75"/>
<dbReference type="RefSeq" id="XP_013253507.1">
    <property type="nucleotide sequence ID" value="XM_013398053.1"/>
</dbReference>
<keyword evidence="3 4" id="KW-0539">Nucleus</keyword>
<dbReference type="GO" id="GO:0003712">
    <property type="term" value="F:transcription coregulator activity"/>
    <property type="evidence" value="ECO:0007669"/>
    <property type="project" value="InterPro"/>
</dbReference>
<evidence type="ECO:0000256" key="4">
    <source>
        <dbReference type="RuleBase" id="RU364147"/>
    </source>
</evidence>
<dbReference type="OrthoDB" id="5418434at2759"/>
<dbReference type="Proteomes" id="UP000027920">
    <property type="component" value="Unassembled WGS sequence"/>
</dbReference>
<dbReference type="GO" id="GO:0006357">
    <property type="term" value="P:regulation of transcription by RNA polymerase II"/>
    <property type="evidence" value="ECO:0007669"/>
    <property type="project" value="InterPro"/>
</dbReference>
<sequence>MEAEALNTSATKGPSTISLTPAERIADLNEIDQSISILLLAASDAVEILSNSPSPENNIRSSSAARTAFTHAASTYFSTLSSIEVRLRRQVYALEEAELVKPGDEADARKGRKFGGDAGTSRVGGGPLDPSWLNARASDKVAEAMKQELLSRARDFVERSELKTQNERDAPSSLENAVKAIPTPDEEMD</sequence>
<keyword evidence="7" id="KW-1185">Reference proteome</keyword>
<keyword evidence="4" id="KW-0010">Activator</keyword>
<dbReference type="Pfam" id="PF10280">
    <property type="entry name" value="Med11"/>
    <property type="match status" value="1"/>
</dbReference>
<dbReference type="GO" id="GO:0016592">
    <property type="term" value="C:mediator complex"/>
    <property type="evidence" value="ECO:0007669"/>
    <property type="project" value="InterPro"/>
</dbReference>
<feature type="compositionally biased region" description="Gly residues" evidence="5">
    <location>
        <begin position="116"/>
        <end position="127"/>
    </location>
</feature>
<reference evidence="6 7" key="1">
    <citation type="submission" date="2013-03" db="EMBL/GenBank/DDBJ databases">
        <title>The Genome Sequence of Exophiala aquamarina CBS 119918.</title>
        <authorList>
            <consortium name="The Broad Institute Genomics Platform"/>
            <person name="Cuomo C."/>
            <person name="de Hoog S."/>
            <person name="Gorbushina A."/>
            <person name="Walker B."/>
            <person name="Young S.K."/>
            <person name="Zeng Q."/>
            <person name="Gargeya S."/>
            <person name="Fitzgerald M."/>
            <person name="Haas B."/>
            <person name="Abouelleil A."/>
            <person name="Allen A.W."/>
            <person name="Alvarado L."/>
            <person name="Arachchi H.M."/>
            <person name="Berlin A.M."/>
            <person name="Chapman S.B."/>
            <person name="Gainer-Dewar J."/>
            <person name="Goldberg J."/>
            <person name="Griggs A."/>
            <person name="Gujja S."/>
            <person name="Hansen M."/>
            <person name="Howarth C."/>
            <person name="Imamovic A."/>
            <person name="Ireland A."/>
            <person name="Larimer J."/>
            <person name="McCowan C."/>
            <person name="Murphy C."/>
            <person name="Pearson M."/>
            <person name="Poon T.W."/>
            <person name="Priest M."/>
            <person name="Roberts A."/>
            <person name="Saif S."/>
            <person name="Shea T."/>
            <person name="Sisk P."/>
            <person name="Sykes S."/>
            <person name="Wortman J."/>
            <person name="Nusbaum C."/>
            <person name="Birren B."/>
        </authorList>
    </citation>
    <scope>NUCLEOTIDE SEQUENCE [LARGE SCALE GENOMIC DNA]</scope>
    <source>
        <strain evidence="6 7">CBS 119918</strain>
    </source>
</reference>
<evidence type="ECO:0000256" key="3">
    <source>
        <dbReference type="ARBA" id="ARBA00023242"/>
    </source>
</evidence>
<feature type="region of interest" description="Disordered" evidence="5">
    <location>
        <begin position="158"/>
        <end position="189"/>
    </location>
</feature>
<feature type="region of interest" description="Disordered" evidence="5">
    <location>
        <begin position="107"/>
        <end position="131"/>
    </location>
</feature>